<evidence type="ECO:0000313" key="2">
    <source>
        <dbReference type="Proteomes" id="UP000622580"/>
    </source>
</evidence>
<dbReference type="AlphaFoldDB" id="A0A941D026"/>
<name>A0A941D026_9CAUL</name>
<dbReference type="Proteomes" id="UP000622580">
    <property type="component" value="Unassembled WGS sequence"/>
</dbReference>
<comment type="caution">
    <text evidence="1">The sequence shown here is derived from an EMBL/GenBank/DDBJ whole genome shotgun (WGS) entry which is preliminary data.</text>
</comment>
<reference evidence="1" key="1">
    <citation type="submission" date="2021-04" db="EMBL/GenBank/DDBJ databases">
        <title>Draft genome assembly of strain Phenylobacterium sp. 20VBR1 using MiniION and Illumina platforms.</title>
        <authorList>
            <person name="Thomas F.A."/>
            <person name="Krishnan K.P."/>
            <person name="Sinha R.K."/>
        </authorList>
    </citation>
    <scope>NUCLEOTIDE SEQUENCE</scope>
    <source>
        <strain evidence="1">20VBR1</strain>
    </source>
</reference>
<gene>
    <name evidence="1" type="ORF">JKL49_00685</name>
</gene>
<organism evidence="1 2">
    <name type="scientific">Phenylobacterium glaciei</name>
    <dbReference type="NCBI Taxonomy" id="2803784"/>
    <lineage>
        <taxon>Bacteria</taxon>
        <taxon>Pseudomonadati</taxon>
        <taxon>Pseudomonadota</taxon>
        <taxon>Alphaproteobacteria</taxon>
        <taxon>Caulobacterales</taxon>
        <taxon>Caulobacteraceae</taxon>
        <taxon>Phenylobacterium</taxon>
    </lineage>
</organism>
<proteinExistence type="predicted"/>
<dbReference type="EMBL" id="JAGSGD010000001">
    <property type="protein sequence ID" value="MBR7617888.1"/>
    <property type="molecule type" value="Genomic_DNA"/>
</dbReference>
<accession>A0A941D026</accession>
<dbReference type="RefSeq" id="WP_215337478.1">
    <property type="nucleotide sequence ID" value="NZ_JAGSGD010000001.1"/>
</dbReference>
<protein>
    <recommendedName>
        <fullName evidence="3">Alpha/beta hydrolase</fullName>
    </recommendedName>
</protein>
<keyword evidence="2" id="KW-1185">Reference proteome</keyword>
<evidence type="ECO:0008006" key="3">
    <source>
        <dbReference type="Google" id="ProtNLM"/>
    </source>
</evidence>
<sequence length="81" mass="8731">MARRWSTTHDEAAALSSRGANRLVLGSGHNIQIEKPDVVVAAVTEVVAAVRAKAAAKTDEKQPIAPAPEKQELLRYINMLV</sequence>
<evidence type="ECO:0000313" key="1">
    <source>
        <dbReference type="EMBL" id="MBR7617888.1"/>
    </source>
</evidence>